<keyword evidence="3" id="KW-1185">Reference proteome</keyword>
<name>A0A1I3K180_9PSED</name>
<organism evidence="2 3">
    <name type="scientific">Pseudomonas guineae</name>
    <dbReference type="NCBI Taxonomy" id="425504"/>
    <lineage>
        <taxon>Bacteria</taxon>
        <taxon>Pseudomonadati</taxon>
        <taxon>Pseudomonadota</taxon>
        <taxon>Gammaproteobacteria</taxon>
        <taxon>Pseudomonadales</taxon>
        <taxon>Pseudomonadaceae</taxon>
        <taxon>Pseudomonas</taxon>
    </lineage>
</organism>
<evidence type="ECO:0000313" key="3">
    <source>
        <dbReference type="Proteomes" id="UP000243606"/>
    </source>
</evidence>
<accession>A0A1I3K180</accession>
<gene>
    <name evidence="2" type="ORF">SAMN05216206_2686</name>
</gene>
<keyword evidence="1" id="KW-0812">Transmembrane</keyword>
<proteinExistence type="predicted"/>
<evidence type="ECO:0000256" key="1">
    <source>
        <dbReference type="SAM" id="Phobius"/>
    </source>
</evidence>
<dbReference type="AlphaFoldDB" id="A0A1I3K180"/>
<dbReference type="STRING" id="425504.SAMN05216206_2686"/>
<protein>
    <submittedName>
        <fullName evidence="2">Uncharacterized protein</fullName>
    </submittedName>
</protein>
<feature type="transmembrane region" description="Helical" evidence="1">
    <location>
        <begin position="6"/>
        <end position="25"/>
    </location>
</feature>
<sequence>MTEDFITAIITASFIAGTAWVYSWVRNLFLEKSLKGAINQGGVGIGFDHQTNKCSFTLQIQNNSNATIRVRAIIFMADIFHVELHPSHDKPLFQTPLTNEVVQSVFKRKHLSKGSLEPDDNPHAMLLPPKTGGWWDVTPDTIGSREWIIEDIYMVFEYATVFGNSALVRIKAPESTLKMVKENFERLSVSAHRKIPFDFFSWH</sequence>
<evidence type="ECO:0000313" key="2">
    <source>
        <dbReference type="EMBL" id="SFI66252.1"/>
    </source>
</evidence>
<reference evidence="3" key="1">
    <citation type="submission" date="2016-10" db="EMBL/GenBank/DDBJ databases">
        <authorList>
            <person name="Varghese N."/>
            <person name="Submissions S."/>
        </authorList>
    </citation>
    <scope>NUCLEOTIDE SEQUENCE [LARGE SCALE GENOMIC DNA]</scope>
    <source>
        <strain evidence="3">LMG 24016</strain>
    </source>
</reference>
<dbReference type="RefSeq" id="WP_090242684.1">
    <property type="nucleotide sequence ID" value="NZ_FOQL01000003.1"/>
</dbReference>
<keyword evidence="1" id="KW-0472">Membrane</keyword>
<keyword evidence="1" id="KW-1133">Transmembrane helix</keyword>
<dbReference type="OrthoDB" id="9863762at2"/>
<dbReference type="Proteomes" id="UP000243606">
    <property type="component" value="Unassembled WGS sequence"/>
</dbReference>
<dbReference type="EMBL" id="FOQL01000003">
    <property type="protein sequence ID" value="SFI66252.1"/>
    <property type="molecule type" value="Genomic_DNA"/>
</dbReference>